<dbReference type="AlphaFoldDB" id="A0A074J0I2"/>
<evidence type="ECO:0000259" key="2">
    <source>
        <dbReference type="Pfam" id="PF04809"/>
    </source>
</evidence>
<feature type="domain" description="HupH hydrogenase expression protein C-terminal" evidence="2">
    <location>
        <begin position="19"/>
        <end position="131"/>
    </location>
</feature>
<dbReference type="Pfam" id="PF04809">
    <property type="entry name" value="HupH_C"/>
    <property type="match status" value="1"/>
</dbReference>
<comment type="caution">
    <text evidence="3">The sequence shown here is derived from an EMBL/GenBank/DDBJ whole genome shotgun (WGS) entry which is preliminary data.</text>
</comment>
<evidence type="ECO:0000313" key="4">
    <source>
        <dbReference type="Proteomes" id="UP000027432"/>
    </source>
</evidence>
<sequence>MTEDGLTLKDFMPKSATGNVPLLLHEIRHALRKLAETGERTVIDLGGIPMFGTEIEEFDRMLGRGEVSATIEAGGPTEIWETEFPGVWRVIHRTAEGLTLARQIEIATVPDILAAQPSDIAAGLARLSTRLAYEYDQEDAK</sequence>
<dbReference type="Proteomes" id="UP000027432">
    <property type="component" value="Unassembled WGS sequence"/>
</dbReference>
<reference evidence="3 4" key="1">
    <citation type="submission" date="2013-07" db="EMBL/GenBank/DDBJ databases">
        <title>Thioclava pacifica DSM 10166 Genome Sequencing.</title>
        <authorList>
            <person name="Lai Q."/>
            <person name="Shao Z."/>
        </authorList>
    </citation>
    <scope>NUCLEOTIDE SEQUENCE [LARGE SCALE GENOMIC DNA]</scope>
    <source>
        <strain evidence="3 4">DSM 10166</strain>
    </source>
</reference>
<gene>
    <name evidence="3" type="ORF">TP2_13465</name>
</gene>
<name>A0A074J0I2_9RHOB</name>
<keyword evidence="4" id="KW-1185">Reference proteome</keyword>
<dbReference type="eggNOG" id="ENOG5032ZSU">
    <property type="taxonomic scope" value="Bacteria"/>
</dbReference>
<protein>
    <recommendedName>
        <fullName evidence="2">HupH hydrogenase expression protein C-terminal domain-containing protein</fullName>
    </recommendedName>
</protein>
<proteinExistence type="inferred from homology"/>
<accession>A0A074J0I2</accession>
<evidence type="ECO:0000256" key="1">
    <source>
        <dbReference type="ARBA" id="ARBA00010832"/>
    </source>
</evidence>
<dbReference type="STRING" id="1353537.TP2_13465"/>
<organism evidence="3 4">
    <name type="scientific">Thioclava pacifica DSM 10166</name>
    <dbReference type="NCBI Taxonomy" id="1353537"/>
    <lineage>
        <taxon>Bacteria</taxon>
        <taxon>Pseudomonadati</taxon>
        <taxon>Pseudomonadota</taxon>
        <taxon>Alphaproteobacteria</taxon>
        <taxon>Rhodobacterales</taxon>
        <taxon>Paracoccaceae</taxon>
        <taxon>Thioclava</taxon>
    </lineage>
</organism>
<dbReference type="InterPro" id="IPR038527">
    <property type="entry name" value="HupH_C_sf"/>
</dbReference>
<dbReference type="RefSeq" id="WP_051692757.1">
    <property type="nucleotide sequence ID" value="NZ_AUND01000040.1"/>
</dbReference>
<dbReference type="Gene3D" id="3.30.1370.140">
    <property type="entry name" value="HupH hydrogenase expression protein, C-terminal domain"/>
    <property type="match status" value="1"/>
</dbReference>
<dbReference type="EMBL" id="AUND01000040">
    <property type="protein sequence ID" value="KEO50891.1"/>
    <property type="molecule type" value="Genomic_DNA"/>
</dbReference>
<dbReference type="InterPro" id="IPR006894">
    <property type="entry name" value="HupH_Hydgase_express_prot_C"/>
</dbReference>
<comment type="similarity">
    <text evidence="1">Belongs to the HupH/HyaF family.</text>
</comment>
<evidence type="ECO:0000313" key="3">
    <source>
        <dbReference type="EMBL" id="KEO50891.1"/>
    </source>
</evidence>